<sequence length="129" mass="13478">MPRTPRLSPLALALVLALAPALPLLAAPASAAKPALNPAKEPFAHLAFRNLGPAVAGGRVTAIAGIPGNPRVFYVGAASGGVWKTVDGGLHFTSIFGKEAPRRSARWHWRRPTRTSSGWAPAKPIFAAM</sequence>
<dbReference type="AlphaFoldDB" id="T1C0L1"/>
<comment type="caution">
    <text evidence="1">The sequence shown here is derived from an EMBL/GenBank/DDBJ whole genome shotgun (WGS) entry which is preliminary data.</text>
</comment>
<organism evidence="1">
    <name type="scientific">mine drainage metagenome</name>
    <dbReference type="NCBI Taxonomy" id="410659"/>
    <lineage>
        <taxon>unclassified sequences</taxon>
        <taxon>metagenomes</taxon>
        <taxon>ecological metagenomes</taxon>
    </lineage>
</organism>
<dbReference type="Gene3D" id="2.130.10.10">
    <property type="entry name" value="YVTN repeat-like/Quinoprotein amine dehydrogenase"/>
    <property type="match status" value="1"/>
</dbReference>
<evidence type="ECO:0000313" key="1">
    <source>
        <dbReference type="EMBL" id="EQD79016.1"/>
    </source>
</evidence>
<name>T1C0L1_9ZZZZ</name>
<reference evidence="1" key="1">
    <citation type="submission" date="2013-08" db="EMBL/GenBank/DDBJ databases">
        <authorList>
            <person name="Mendez C."/>
            <person name="Richter M."/>
            <person name="Ferrer M."/>
            <person name="Sanchez J."/>
        </authorList>
    </citation>
    <scope>NUCLEOTIDE SEQUENCE</scope>
</reference>
<accession>T1C0L1</accession>
<dbReference type="SUPFAM" id="SSF50939">
    <property type="entry name" value="Sialidases"/>
    <property type="match status" value="1"/>
</dbReference>
<reference evidence="1" key="2">
    <citation type="journal article" date="2014" name="ISME J.">
        <title>Microbial stratification in low pH oxic and suboxic macroscopic growths along an acid mine drainage.</title>
        <authorList>
            <person name="Mendez-Garcia C."/>
            <person name="Mesa V."/>
            <person name="Sprenger R.R."/>
            <person name="Richter M."/>
            <person name="Diez M.S."/>
            <person name="Solano J."/>
            <person name="Bargiela R."/>
            <person name="Golyshina O.V."/>
            <person name="Manteca A."/>
            <person name="Ramos J.L."/>
            <person name="Gallego J.R."/>
            <person name="Llorente I."/>
            <person name="Martins Dos Santos V.A."/>
            <person name="Jensen O.N."/>
            <person name="Pelaez A.I."/>
            <person name="Sanchez J."/>
            <person name="Ferrer M."/>
        </authorList>
    </citation>
    <scope>NUCLEOTIDE SEQUENCE</scope>
</reference>
<dbReference type="InterPro" id="IPR036278">
    <property type="entry name" value="Sialidase_sf"/>
</dbReference>
<dbReference type="EMBL" id="AUZX01001468">
    <property type="protein sequence ID" value="EQD79016.1"/>
    <property type="molecule type" value="Genomic_DNA"/>
</dbReference>
<dbReference type="InterPro" id="IPR015943">
    <property type="entry name" value="WD40/YVTN_repeat-like_dom_sf"/>
</dbReference>
<gene>
    <name evidence="1" type="ORF">B1A_01960</name>
</gene>
<protein>
    <submittedName>
        <fullName evidence="1">Membrane or secreted protein</fullName>
    </submittedName>
</protein>
<proteinExistence type="predicted"/>